<dbReference type="Proteomes" id="UP001164459">
    <property type="component" value="Chromosome"/>
</dbReference>
<dbReference type="PANTHER" id="PTHR43671:SF13">
    <property type="entry name" value="SERINE_THREONINE-PROTEIN KINASE NEK2"/>
    <property type="match status" value="1"/>
</dbReference>
<keyword evidence="7" id="KW-1133">Transmembrane helix</keyword>
<evidence type="ECO:0000256" key="7">
    <source>
        <dbReference type="SAM" id="Phobius"/>
    </source>
</evidence>
<evidence type="ECO:0000256" key="3">
    <source>
        <dbReference type="ARBA" id="ARBA00022741"/>
    </source>
</evidence>
<evidence type="ECO:0000259" key="8">
    <source>
        <dbReference type="PROSITE" id="PS50011"/>
    </source>
</evidence>
<feature type="compositionally biased region" description="Polar residues" evidence="6">
    <location>
        <begin position="396"/>
        <end position="408"/>
    </location>
</feature>
<keyword evidence="7" id="KW-0812">Transmembrane</keyword>
<protein>
    <recommendedName>
        <fullName evidence="1">non-specific serine/threonine protein kinase</fullName>
        <ecNumber evidence="1">2.7.11.1</ecNumber>
    </recommendedName>
</protein>
<keyword evidence="2" id="KW-0808">Transferase</keyword>
<keyword evidence="7" id="KW-0472">Membrane</keyword>
<feature type="domain" description="Protein kinase" evidence="8">
    <location>
        <begin position="13"/>
        <end position="287"/>
    </location>
</feature>
<name>A0ABY7HEE7_9BACT</name>
<evidence type="ECO:0000256" key="2">
    <source>
        <dbReference type="ARBA" id="ARBA00022679"/>
    </source>
</evidence>
<dbReference type="CDD" id="cd14014">
    <property type="entry name" value="STKc_PknB_like"/>
    <property type="match status" value="1"/>
</dbReference>
<evidence type="ECO:0000256" key="1">
    <source>
        <dbReference type="ARBA" id="ARBA00012513"/>
    </source>
</evidence>
<evidence type="ECO:0000256" key="6">
    <source>
        <dbReference type="SAM" id="MobiDB-lite"/>
    </source>
</evidence>
<dbReference type="RefSeq" id="WP_269039874.1">
    <property type="nucleotide sequence ID" value="NZ_CP114040.1"/>
</dbReference>
<feature type="transmembrane region" description="Helical" evidence="7">
    <location>
        <begin position="506"/>
        <end position="527"/>
    </location>
</feature>
<dbReference type="Pfam" id="PF00069">
    <property type="entry name" value="Pkinase"/>
    <property type="match status" value="1"/>
</dbReference>
<proteinExistence type="predicted"/>
<evidence type="ECO:0000313" key="10">
    <source>
        <dbReference type="Proteomes" id="UP001164459"/>
    </source>
</evidence>
<sequence length="530" mass="57594">MSNIEPTPFGDKYVLVEHIATGGMAEIYRATYSGIEGFAKELVIKRLREEFAERPNVVRMFLDEARVAATLTHQNVVHTYDLGEIGGEYFIAMELLKGQELVAVLRKSAKTGLHLPLQISLGIIMQALEGLYYVHSRADDRGRLLGLCHRDINPTNIHVGYDGTCKIVDFGIAATRASVQGGGEGQFAGKLAYMAPEQVLGHPIDARADIFALGVVLYEMCLGRRLFRGAAEEVAERIVEGDIPAPTFVDSEFPPALEAIIMKALEVDPAERYQNCDHMFRDLERFTEEAGIRSTPRIISNYMSEMFGEGAPAEVNYDDLYDDLADEALDFDQFDRLDTQAEKDDAPDWAKPAQSDTRSKKSMTIGNLDAVLAEAQRLQQVQQQQQQQAQQQAQQKPSTGSAPTTRSQRAASEAAAVAGARRARKQTPSARHKTVPPSAAQSMGSGPRRPPTGANRSLASGRAPLAKPGATTSTSSVPVVVVDPGATSTTFGHGIMADQSKRGSAAITWILVLFGLGGLGYVAYTMFSMK</sequence>
<accession>A0ABY7HEE7</accession>
<reference evidence="9" key="1">
    <citation type="submission" date="2022-11" db="EMBL/GenBank/DDBJ databases">
        <title>Minimal conservation of predation-associated metabolite biosynthetic gene clusters underscores biosynthetic potential of Myxococcota including descriptions for ten novel species: Archangium lansinium sp. nov., Myxococcus landrumus sp. nov., Nannocystis bai.</title>
        <authorList>
            <person name="Ahearne A."/>
            <person name="Stevens C."/>
            <person name="Dowd S."/>
        </authorList>
    </citation>
    <scope>NUCLEOTIDE SEQUENCE</scope>
    <source>
        <strain evidence="9">Fl3</strain>
    </source>
</reference>
<dbReference type="InterPro" id="IPR011009">
    <property type="entry name" value="Kinase-like_dom_sf"/>
</dbReference>
<organism evidence="9 10">
    <name type="scientific">Nannocystis punicea</name>
    <dbReference type="NCBI Taxonomy" id="2995304"/>
    <lineage>
        <taxon>Bacteria</taxon>
        <taxon>Pseudomonadati</taxon>
        <taxon>Myxococcota</taxon>
        <taxon>Polyangia</taxon>
        <taxon>Nannocystales</taxon>
        <taxon>Nannocystaceae</taxon>
        <taxon>Nannocystis</taxon>
    </lineage>
</organism>
<feature type="compositionally biased region" description="Low complexity" evidence="6">
    <location>
        <begin position="409"/>
        <end position="420"/>
    </location>
</feature>
<feature type="region of interest" description="Disordered" evidence="6">
    <location>
        <begin position="383"/>
        <end position="477"/>
    </location>
</feature>
<keyword evidence="3" id="KW-0547">Nucleotide-binding</keyword>
<feature type="compositionally biased region" description="Basic residues" evidence="6">
    <location>
        <begin position="421"/>
        <end position="434"/>
    </location>
</feature>
<dbReference type="Gene3D" id="1.10.510.10">
    <property type="entry name" value="Transferase(Phosphotransferase) domain 1"/>
    <property type="match status" value="1"/>
</dbReference>
<dbReference type="PANTHER" id="PTHR43671">
    <property type="entry name" value="SERINE/THREONINE-PROTEIN KINASE NEK"/>
    <property type="match status" value="1"/>
</dbReference>
<dbReference type="InterPro" id="IPR000719">
    <property type="entry name" value="Prot_kinase_dom"/>
</dbReference>
<dbReference type="EC" id="2.7.11.1" evidence="1"/>
<keyword evidence="10" id="KW-1185">Reference proteome</keyword>
<gene>
    <name evidence="9" type="ORF">O0S08_15265</name>
</gene>
<feature type="region of interest" description="Disordered" evidence="6">
    <location>
        <begin position="340"/>
        <end position="362"/>
    </location>
</feature>
<dbReference type="SUPFAM" id="SSF56112">
    <property type="entry name" value="Protein kinase-like (PK-like)"/>
    <property type="match status" value="1"/>
</dbReference>
<evidence type="ECO:0000256" key="5">
    <source>
        <dbReference type="ARBA" id="ARBA00022840"/>
    </source>
</evidence>
<evidence type="ECO:0000313" key="9">
    <source>
        <dbReference type="EMBL" id="WAS97503.1"/>
    </source>
</evidence>
<dbReference type="InterPro" id="IPR050660">
    <property type="entry name" value="NEK_Ser/Thr_kinase"/>
</dbReference>
<dbReference type="PROSITE" id="PS50011">
    <property type="entry name" value="PROTEIN_KINASE_DOM"/>
    <property type="match status" value="1"/>
</dbReference>
<keyword evidence="4 9" id="KW-0418">Kinase</keyword>
<dbReference type="EMBL" id="CP114040">
    <property type="protein sequence ID" value="WAS97503.1"/>
    <property type="molecule type" value="Genomic_DNA"/>
</dbReference>
<dbReference type="Gene3D" id="3.30.200.20">
    <property type="entry name" value="Phosphorylase Kinase, domain 1"/>
    <property type="match status" value="1"/>
</dbReference>
<evidence type="ECO:0000256" key="4">
    <source>
        <dbReference type="ARBA" id="ARBA00022777"/>
    </source>
</evidence>
<feature type="compositionally biased region" description="Low complexity" evidence="6">
    <location>
        <begin position="383"/>
        <end position="395"/>
    </location>
</feature>
<dbReference type="GO" id="GO:0016301">
    <property type="term" value="F:kinase activity"/>
    <property type="evidence" value="ECO:0007669"/>
    <property type="project" value="UniProtKB-KW"/>
</dbReference>
<keyword evidence="5" id="KW-0067">ATP-binding</keyword>